<reference evidence="14" key="2">
    <citation type="submission" date="2020-05" db="UniProtKB">
        <authorList>
            <consortium name="Ensembl"/>
        </authorList>
    </citation>
    <scope>IDENTIFICATION</scope>
</reference>
<dbReference type="InterPro" id="IPR032397">
    <property type="entry name" value="RHD_dimer"/>
</dbReference>
<dbReference type="FunFam" id="2.60.40.340:FF:000004">
    <property type="entry name" value="Nuclear factor NF-kappa-B p105 subunit isoform 1"/>
    <property type="match status" value="1"/>
</dbReference>
<dbReference type="InterPro" id="IPR000451">
    <property type="entry name" value="NFkB/Dor"/>
</dbReference>
<feature type="region of interest" description="Disordered" evidence="12">
    <location>
        <begin position="416"/>
        <end position="437"/>
    </location>
</feature>
<dbReference type="InterPro" id="IPR011029">
    <property type="entry name" value="DEATH-like_dom_sf"/>
</dbReference>
<feature type="compositionally biased region" description="Basic and acidic residues" evidence="12">
    <location>
        <begin position="821"/>
        <end position="836"/>
    </location>
</feature>
<dbReference type="Gene3D" id="2.60.40.10">
    <property type="entry name" value="Immunoglobulins"/>
    <property type="match status" value="1"/>
</dbReference>
<dbReference type="InterPro" id="IPR013783">
    <property type="entry name" value="Ig-like_fold"/>
</dbReference>
<gene>
    <name evidence="14" type="primary">nfkb2</name>
</gene>
<dbReference type="FunFam" id="2.60.40.10:FF:000046">
    <property type="entry name" value="Nuclear factor NF-kappa-B p105 subunit"/>
    <property type="match status" value="1"/>
</dbReference>
<dbReference type="InterPro" id="IPR033926">
    <property type="entry name" value="IPT_NFkappaB"/>
</dbReference>
<dbReference type="Pfam" id="PF16179">
    <property type="entry name" value="RHD_dimer"/>
    <property type="match status" value="1"/>
</dbReference>
<feature type="compositionally biased region" description="Gly residues" evidence="12">
    <location>
        <begin position="421"/>
        <end position="437"/>
    </location>
</feature>
<keyword evidence="10" id="KW-0539">Nucleus</keyword>
<evidence type="ECO:0000256" key="10">
    <source>
        <dbReference type="ARBA" id="ARBA00023242"/>
    </source>
</evidence>
<keyword evidence="3" id="KW-0963">Cytoplasm</keyword>
<dbReference type="Gene3D" id="2.60.40.340">
    <property type="entry name" value="Rel homology domain (RHD), DNA-binding domain"/>
    <property type="match status" value="1"/>
</dbReference>
<feature type="repeat" description="ANK" evidence="11">
    <location>
        <begin position="712"/>
        <end position="745"/>
    </location>
</feature>
<dbReference type="InterPro" id="IPR002110">
    <property type="entry name" value="Ankyrin_rpt"/>
</dbReference>
<dbReference type="GO" id="GO:0007165">
    <property type="term" value="P:signal transduction"/>
    <property type="evidence" value="ECO:0007669"/>
    <property type="project" value="InterPro"/>
</dbReference>
<dbReference type="Pfam" id="PF00554">
    <property type="entry name" value="RHD_DNA_bind"/>
    <property type="match status" value="1"/>
</dbReference>
<dbReference type="Gene3D" id="1.25.40.20">
    <property type="entry name" value="Ankyrin repeat-containing domain"/>
    <property type="match status" value="1"/>
</dbReference>
<dbReference type="SUPFAM" id="SSF48403">
    <property type="entry name" value="Ankyrin repeat"/>
    <property type="match status" value="1"/>
</dbReference>
<dbReference type="InterPro" id="IPR000488">
    <property type="entry name" value="Death_dom"/>
</dbReference>
<proteinExistence type="predicted"/>
<feature type="region of interest" description="Disordered" evidence="12">
    <location>
        <begin position="971"/>
        <end position="1010"/>
    </location>
</feature>
<name>A0A6I8PSP0_XENTR</name>
<dbReference type="Pfam" id="PF12796">
    <property type="entry name" value="Ank_2"/>
    <property type="match status" value="2"/>
</dbReference>
<dbReference type="GO" id="GO:0005737">
    <property type="term" value="C:cytoplasm"/>
    <property type="evidence" value="ECO:0007669"/>
    <property type="project" value="UniProtKB-SubCell"/>
</dbReference>
<dbReference type="SUPFAM" id="SSF81296">
    <property type="entry name" value="E set domains"/>
    <property type="match status" value="1"/>
</dbReference>
<evidence type="ECO:0000256" key="12">
    <source>
        <dbReference type="SAM" id="MobiDB-lite"/>
    </source>
</evidence>
<feature type="region of interest" description="Disordered" evidence="12">
    <location>
        <begin position="774"/>
        <end position="836"/>
    </location>
</feature>
<evidence type="ECO:0000256" key="6">
    <source>
        <dbReference type="ARBA" id="ARBA00023043"/>
    </source>
</evidence>
<feature type="compositionally biased region" description="Polar residues" evidence="12">
    <location>
        <begin position="985"/>
        <end position="1004"/>
    </location>
</feature>
<dbReference type="InterPro" id="IPR014756">
    <property type="entry name" value="Ig_E-set"/>
</dbReference>
<evidence type="ECO:0000313" key="14">
    <source>
        <dbReference type="Ensembl" id="ENSXETP00000063270"/>
    </source>
</evidence>
<dbReference type="InterPro" id="IPR011539">
    <property type="entry name" value="RHD_DNA_bind_dom"/>
</dbReference>
<dbReference type="CDD" id="cd01177">
    <property type="entry name" value="IPT_NFkappaB"/>
    <property type="match status" value="1"/>
</dbReference>
<feature type="repeat" description="ANK" evidence="11">
    <location>
        <begin position="607"/>
        <end position="639"/>
    </location>
</feature>
<dbReference type="Pfam" id="PF00531">
    <property type="entry name" value="Death"/>
    <property type="match status" value="1"/>
</dbReference>
<keyword evidence="9" id="KW-0804">Transcription</keyword>
<feature type="repeat" description="ANK" evidence="11">
    <location>
        <begin position="678"/>
        <end position="710"/>
    </location>
</feature>
<dbReference type="PRINTS" id="PR01415">
    <property type="entry name" value="ANKYRIN"/>
</dbReference>
<dbReference type="InterPro" id="IPR008967">
    <property type="entry name" value="p53-like_TF_DNA-bd_sf"/>
</dbReference>
<dbReference type="GO" id="GO:0005634">
    <property type="term" value="C:nucleus"/>
    <property type="evidence" value="ECO:0007669"/>
    <property type="project" value="UniProtKB-SubCell"/>
</dbReference>
<dbReference type="CDD" id="cd08798">
    <property type="entry name" value="Death_NFkB2_p100"/>
    <property type="match status" value="1"/>
</dbReference>
<dbReference type="Xenbase" id="XB-GENE-970084">
    <property type="gene designation" value="nfkb2"/>
</dbReference>
<keyword evidence="5" id="KW-0805">Transcription regulation</keyword>
<evidence type="ECO:0000256" key="5">
    <source>
        <dbReference type="ARBA" id="ARBA00023015"/>
    </source>
</evidence>
<dbReference type="PROSITE" id="PS50088">
    <property type="entry name" value="ANK_REPEAT"/>
    <property type="match status" value="5"/>
</dbReference>
<evidence type="ECO:0000256" key="7">
    <source>
        <dbReference type="ARBA" id="ARBA00023125"/>
    </source>
</evidence>
<dbReference type="SMART" id="SM00248">
    <property type="entry name" value="ANK"/>
    <property type="match status" value="6"/>
</dbReference>
<dbReference type="InterPro" id="IPR030497">
    <property type="entry name" value="NFkB_p100_RHD_N"/>
</dbReference>
<evidence type="ECO:0000256" key="1">
    <source>
        <dbReference type="ARBA" id="ARBA00004123"/>
    </source>
</evidence>
<dbReference type="PANTHER" id="PTHR24169:SF21">
    <property type="entry name" value="NUCLEAR FACTOR NF-KAPPA-B P100 SUBUNIT"/>
    <property type="match status" value="1"/>
</dbReference>
<dbReference type="SUPFAM" id="SSF49417">
    <property type="entry name" value="p53-like transcription factors"/>
    <property type="match status" value="1"/>
</dbReference>
<dbReference type="Ensembl" id="ENSXETT00000066465">
    <property type="protein sequence ID" value="ENSXETP00000063270"/>
    <property type="gene ID" value="ENSXETG00000000013"/>
</dbReference>
<dbReference type="PANTHER" id="PTHR24169">
    <property type="entry name" value="NUCLEAR FACTOR NF-KAPPA-B PROTEIN"/>
    <property type="match status" value="1"/>
</dbReference>
<accession>A0A6I8PSP0</accession>
<dbReference type="PROSITE" id="PS50254">
    <property type="entry name" value="REL_2"/>
    <property type="match status" value="1"/>
</dbReference>
<keyword evidence="6 11" id="KW-0040">ANK repeat</keyword>
<evidence type="ECO:0000256" key="11">
    <source>
        <dbReference type="PROSITE-ProRule" id="PRU00023"/>
    </source>
</evidence>
<feature type="compositionally biased region" description="Acidic residues" evidence="12">
    <location>
        <begin position="792"/>
        <end position="802"/>
    </location>
</feature>
<dbReference type="InterPro" id="IPR030492">
    <property type="entry name" value="RHD_CS"/>
</dbReference>
<keyword evidence="4" id="KW-0677">Repeat</keyword>
<keyword evidence="8" id="KW-0010">Activator</keyword>
<dbReference type="InterPro" id="IPR002909">
    <property type="entry name" value="IPT_dom"/>
</dbReference>
<feature type="repeat" description="ANK" evidence="11">
    <location>
        <begin position="568"/>
        <end position="590"/>
    </location>
</feature>
<dbReference type="PROSITE" id="PS50297">
    <property type="entry name" value="ANK_REP_REGION"/>
    <property type="match status" value="5"/>
</dbReference>
<reference evidence="14" key="1">
    <citation type="journal article" date="2010" name="Science">
        <title>The genome of the Western clawed frog Xenopus tropicalis.</title>
        <authorList>
            <person name="Hellsten U."/>
            <person name="Harland R.M."/>
            <person name="Gilchrist M.J."/>
            <person name="Hendrix D."/>
            <person name="Jurka J."/>
            <person name="Kapitonov V."/>
            <person name="Ovcharenko I."/>
            <person name="Putnam N.H."/>
            <person name="Shu S."/>
            <person name="Taher L."/>
            <person name="Blitz I.L."/>
            <person name="Blumberg B."/>
            <person name="Dichmann D.S."/>
            <person name="Dubchak I."/>
            <person name="Amaya E."/>
            <person name="Detter J.C."/>
            <person name="Fletcher R."/>
            <person name="Gerhard D.S."/>
            <person name="Goodstein D."/>
            <person name="Graves T."/>
            <person name="Grigoriev I.V."/>
            <person name="Grimwood J."/>
            <person name="Kawashima T."/>
            <person name="Lindquist E."/>
            <person name="Lucas S.M."/>
            <person name="Mead P.E."/>
            <person name="Mitros T."/>
            <person name="Ogino H."/>
            <person name="Ohta Y."/>
            <person name="Poliakov A.V."/>
            <person name="Pollet N."/>
            <person name="Robert J."/>
            <person name="Salamov A."/>
            <person name="Sater A.K."/>
            <person name="Schmutz J."/>
            <person name="Terry A."/>
            <person name="Vize P.D."/>
            <person name="Warren W.C."/>
            <person name="Wells D."/>
            <person name="Wills A."/>
            <person name="Wilson R.K."/>
            <person name="Zimmerman L.B."/>
            <person name="Zorn A.M."/>
            <person name="Grainger R."/>
            <person name="Grammer T."/>
            <person name="Khokha M.K."/>
            <person name="Richardson P.M."/>
            <person name="Rokhsar D.S."/>
        </authorList>
    </citation>
    <scope>NUCLEOTIDE SEQUENCE [LARGE SCALE GENOMIC DNA]</scope>
    <source>
        <strain evidence="14">Nigerian</strain>
    </source>
</reference>
<dbReference type="Bgee" id="ENSXETG00000000013">
    <property type="expression patterns" value="Expressed in mesonephros and 16 other cell types or tissues"/>
</dbReference>
<dbReference type="InParanoid" id="A0A6I8PSP0"/>
<dbReference type="Gene3D" id="1.10.533.10">
    <property type="entry name" value="Death Domain, Fas"/>
    <property type="match status" value="1"/>
</dbReference>
<feature type="repeat" description="ANK" evidence="11">
    <location>
        <begin position="746"/>
        <end position="778"/>
    </location>
</feature>
<dbReference type="GO" id="GO:0003677">
    <property type="term" value="F:DNA binding"/>
    <property type="evidence" value="ECO:0007669"/>
    <property type="project" value="UniProtKB-KW"/>
</dbReference>
<dbReference type="CDD" id="cd07934">
    <property type="entry name" value="RHD-n_NFkB2"/>
    <property type="match status" value="1"/>
</dbReference>
<evidence type="ECO:0000256" key="9">
    <source>
        <dbReference type="ARBA" id="ARBA00023163"/>
    </source>
</evidence>
<dbReference type="GeneTree" id="ENSGT00940000160968"/>
<dbReference type="Pfam" id="PF00023">
    <property type="entry name" value="Ank"/>
    <property type="match status" value="1"/>
</dbReference>
<feature type="domain" description="RHD" evidence="13">
    <location>
        <begin position="104"/>
        <end position="294"/>
    </location>
</feature>
<dbReference type="SMART" id="SM00429">
    <property type="entry name" value="IPT"/>
    <property type="match status" value="1"/>
</dbReference>
<keyword evidence="7" id="KW-0238">DNA-binding</keyword>
<evidence type="ECO:0000259" key="13">
    <source>
        <dbReference type="PROSITE" id="PS50254"/>
    </source>
</evidence>
<evidence type="ECO:0000256" key="8">
    <source>
        <dbReference type="ARBA" id="ARBA00023159"/>
    </source>
</evidence>
<comment type="subcellular location">
    <subcellularLocation>
        <location evidence="2">Cytoplasm</location>
    </subcellularLocation>
    <subcellularLocation>
        <location evidence="1">Nucleus</location>
    </subcellularLocation>
</comment>
<dbReference type="InterPro" id="IPR037059">
    <property type="entry name" value="RHD_DNA_bind_dom_sf"/>
</dbReference>
<dbReference type="InterPro" id="IPR036770">
    <property type="entry name" value="Ankyrin_rpt-contain_sf"/>
</dbReference>
<evidence type="ECO:0000256" key="4">
    <source>
        <dbReference type="ARBA" id="ARBA00022737"/>
    </source>
</evidence>
<sequence>MCVNSVPVRCTFSLFPLILSTYQSCSFPEGDLKYDPFISLSSDKLCSSIPSIHLYQKKPRSSSMMSALKIENFDPYSCNGIEESNGIGYSSSLLDTRVLGQDMANVAFLSIIEQPKQRGFRFRYVCEGPSHGGLPGASSEKGKKTYPTVKIFNYVGMARIEVDLVTHIDPPRVHAHSLVGKHSNETGNCVVTVGPEDMTAQFNNLGIVHVTKKSQTEILKEKMKRQILRHTGRNLLTEAEERRIEQEVKELKKVTDLSIVRLRFTAYLPDSNGAYTLGLPPVISDPIHDSKSPGASNLRISRMDKTAGSVKGGDEVYLLCDKVQKDDIEVRFYEDDENGWQSFGDFAPTDVHKQYAIVFRTPPYHTQKIDRPVTVFLQLKRKKGGDVSDSKQFTYYPLEQDKEEVDRKRRKDLPTFNNHFFGGGSPMGGAGGGSSFGQGGGGSNINYPYPGMQTAFYMSSPAGGGYHSSGHMMKHCSAANSSEKNQAPSINIKKEGEEASACSQQARSTSAQKETQCQMIMHQANLCNMRMLSLTQRTSRALLDYAITADPRMLLAVQRHLIATQDENGDTPLHLAVIHGQPSVIEQLVQVIISIPNQQILNMSNHLQQTPLHLGVITKQYSVVAFLLKAGADPTILDRYGNSVLHLAVQAEDDKMLSVLLKYPSVGQKDLLNMPDYHGLCPVHWSVKMKNEKCLELLVKAGANVNSPERKSGKSPLHIAVEMDNLNMAIFLVKKSHADINAKTYGGNTPLHLAASRGSPMLTKMLVNEGANVLSENDEPVNKLPSCNSDTSESDSDVQMDTDSDHHGGSDTDSSTAVDSDCEHSAEEMHSKEQRGIRPHCAVKRRYPGHTALDLTKSQKVRDILSKHTPGSASWKRREPEPVNVLALETNTVQRLEKLLNEGQTGADWTELASRLRLQSLVETYRNTSSPTESLLRSYELAGGSLTELINTLQSMGLNKGVELLCKSETYAKHQSPAEGKNDSAYESQSMEVDQSSAELSPTTEPAIGQ</sequence>
<protein>
    <submittedName>
        <fullName evidence="14">Nuclear factor of kappa light polypeptide gene enhancer in B-cells 2</fullName>
    </submittedName>
</protein>
<evidence type="ECO:0000256" key="3">
    <source>
        <dbReference type="ARBA" id="ARBA00022490"/>
    </source>
</evidence>
<dbReference type="PROSITE" id="PS01204">
    <property type="entry name" value="REL_1"/>
    <property type="match status" value="1"/>
</dbReference>
<dbReference type="GO" id="GO:0003700">
    <property type="term" value="F:DNA-binding transcription factor activity"/>
    <property type="evidence" value="ECO:0007669"/>
    <property type="project" value="InterPro"/>
</dbReference>
<dbReference type="SMART" id="SM00005">
    <property type="entry name" value="DEATH"/>
    <property type="match status" value="1"/>
</dbReference>
<dbReference type="PRINTS" id="PR00057">
    <property type="entry name" value="NFKBTNSCPFCT"/>
</dbReference>
<evidence type="ECO:0000256" key="2">
    <source>
        <dbReference type="ARBA" id="ARBA00004496"/>
    </source>
</evidence>
<dbReference type="SUPFAM" id="SSF47986">
    <property type="entry name" value="DEATH domain"/>
    <property type="match status" value="1"/>
</dbReference>
<dbReference type="AlphaFoldDB" id="A0A6I8PSP0"/>
<organism evidence="14">
    <name type="scientific">Xenopus tropicalis</name>
    <name type="common">Western clawed frog</name>
    <name type="synonym">Silurana tropicalis</name>
    <dbReference type="NCBI Taxonomy" id="8364"/>
    <lineage>
        <taxon>Eukaryota</taxon>
        <taxon>Metazoa</taxon>
        <taxon>Chordata</taxon>
        <taxon>Craniata</taxon>
        <taxon>Vertebrata</taxon>
        <taxon>Euteleostomi</taxon>
        <taxon>Amphibia</taxon>
        <taxon>Batrachia</taxon>
        <taxon>Anura</taxon>
        <taxon>Pipoidea</taxon>
        <taxon>Pipidae</taxon>
        <taxon>Xenopodinae</taxon>
        <taxon>Xenopus</taxon>
        <taxon>Silurana</taxon>
    </lineage>
</organism>
<dbReference type="FunCoup" id="A0A6I8PSP0">
    <property type="interactions" value="1811"/>
</dbReference>